<dbReference type="PANTHER" id="PTHR30003">
    <property type="entry name" value="L-LACTATE PERMEASE"/>
    <property type="match status" value="1"/>
</dbReference>
<feature type="transmembrane region" description="Helical" evidence="8">
    <location>
        <begin position="405"/>
        <end position="423"/>
    </location>
</feature>
<dbReference type="AlphaFoldDB" id="A7N346"/>
<feature type="transmembrane region" description="Helical" evidence="8">
    <location>
        <begin position="59"/>
        <end position="82"/>
    </location>
</feature>
<feature type="transmembrane region" description="Helical" evidence="8">
    <location>
        <begin position="360"/>
        <end position="385"/>
    </location>
</feature>
<dbReference type="PATRIC" id="fig|338187.36.peg.3976"/>
<dbReference type="GO" id="GO:0015295">
    <property type="term" value="F:solute:proton symporter activity"/>
    <property type="evidence" value="ECO:0007669"/>
    <property type="project" value="TreeGrafter"/>
</dbReference>
<feature type="transmembrane region" description="Helical" evidence="8">
    <location>
        <begin position="193"/>
        <end position="214"/>
    </location>
</feature>
<feature type="transmembrane region" description="Helical" evidence="8">
    <location>
        <begin position="261"/>
        <end position="278"/>
    </location>
</feature>
<evidence type="ECO:0000256" key="1">
    <source>
        <dbReference type="ARBA" id="ARBA00004651"/>
    </source>
</evidence>
<feature type="transmembrane region" description="Helical" evidence="8">
    <location>
        <begin position="129"/>
        <end position="149"/>
    </location>
</feature>
<evidence type="ECO:0000313" key="9">
    <source>
        <dbReference type="EMBL" id="ABU72997.1"/>
    </source>
</evidence>
<accession>A7N346</accession>
<sequence>MSETLLALVAFSPIVVAAILLVGLNWPAKKAMPIAFGLTVAIALMFWDMSATRVLASVFQGLGITVSVLWIVFGAIFLLNTLKHTGAITTIRNGFTDISADRRVQAIIIAWCFGSFIEGASGFGTPAAIAAPLLVAIGFPALAAVLMGMMIQSTPVSFGAVGTPIIVGVNKGLDTHNIGEALVAHGSTWEAYLQQITASVAMIHATVGTLIPVLMAMMLTRFFGKNKSWSEGLDILPFALFAGVAFTVPYALTGVFLGAEFPSLIGGLVGLAIVVTAAKKGFLVPKTKWDFESEDKWPAEWLGSLKINLDDTPGRPMSLTKAWAPYVMLAVILVASRVSPEFKGLLKSVSLSFGNILGETGISTAIQPLYLPGGILVFVALLAVLLQGGGAKSLGKAFGESSKTLIGAGFVLVFTIPMVRIFINSGVNGAELASMPVTTANFAADLVGSAFPALSATVGALGAFIAGSNTVSNMMFSQFQFEVAQTLTISSAIVVALQAVGAAAGNMIAIHNVVAASATVGLLGREGATLRKTIVLLLGGRRHHRSDSDLRIPNHRRFNEVTLTQGLPRPALSLAQRSALLPRLLVWLAASIPRPVCQSFSVQIIDCSVYEMSHSSITYL</sequence>
<feature type="transmembrane region" description="Helical" evidence="8">
    <location>
        <begin position="235"/>
        <end position="255"/>
    </location>
</feature>
<dbReference type="Pfam" id="PF02652">
    <property type="entry name" value="Lactate_perm"/>
    <property type="match status" value="1"/>
</dbReference>
<comment type="function">
    <text evidence="8">Uptake of L-lactate across the membrane. Can also transport D-lactate and glycolate.</text>
</comment>
<keyword evidence="5 8" id="KW-0812">Transmembrane</keyword>
<comment type="similarity">
    <text evidence="2 8">Belongs to the lactate permease family.</text>
</comment>
<evidence type="ECO:0000256" key="4">
    <source>
        <dbReference type="ARBA" id="ARBA00022475"/>
    </source>
</evidence>
<keyword evidence="4" id="KW-1003">Cell membrane</keyword>
<keyword evidence="8" id="KW-0997">Cell inner membrane</keyword>
<evidence type="ECO:0000313" key="10">
    <source>
        <dbReference type="Proteomes" id="UP000008152"/>
    </source>
</evidence>
<comment type="subcellular location">
    <subcellularLocation>
        <location evidence="8">Cell inner membrane</location>
        <topology evidence="8">Multi-pass membrane protein</topology>
    </subcellularLocation>
    <subcellularLocation>
        <location evidence="1">Cell membrane</location>
        <topology evidence="1">Multi-pass membrane protein</topology>
    </subcellularLocation>
</comment>
<reference evidence="9 10" key="1">
    <citation type="submission" date="2007-08" db="EMBL/GenBank/DDBJ databases">
        <authorList>
            <consortium name="The Vibrio harveyi Genome Sequencing Project"/>
            <person name="Bassler B."/>
            <person name="Clifton S.W."/>
            <person name="Fulton L."/>
            <person name="Delehaunty K."/>
            <person name="Fronick C."/>
            <person name="Harrison M."/>
            <person name="Markivic C."/>
            <person name="Fulton R."/>
            <person name="Tin-Wollam A.-M."/>
            <person name="Shah N."/>
            <person name="Pepin K."/>
            <person name="Nash W."/>
            <person name="Thiruvilangam P."/>
            <person name="Bhonagiri V."/>
            <person name="Waters C."/>
            <person name="Tu K.C."/>
            <person name="Irgon J."/>
            <person name="Wilson R.K."/>
        </authorList>
    </citation>
    <scope>NUCLEOTIDE SEQUENCE [LARGE SCALE GENOMIC DNA]</scope>
    <source>
        <strain evidence="10">ATCC BAA-1116 / BB120</strain>
    </source>
</reference>
<dbReference type="EMBL" id="CP000790">
    <property type="protein sequence ID" value="ABU72997.1"/>
    <property type="molecule type" value="Genomic_DNA"/>
</dbReference>
<keyword evidence="7 8" id="KW-0472">Membrane</keyword>
<evidence type="ECO:0000256" key="2">
    <source>
        <dbReference type="ARBA" id="ARBA00010100"/>
    </source>
</evidence>
<name>A7N346_VIBC1</name>
<feature type="transmembrane region" description="Helical" evidence="8">
    <location>
        <begin position="6"/>
        <end position="24"/>
    </location>
</feature>
<gene>
    <name evidence="9" type="ordered locus">VIBHAR_05091</name>
</gene>
<evidence type="ECO:0000256" key="5">
    <source>
        <dbReference type="ARBA" id="ARBA00022692"/>
    </source>
</evidence>
<dbReference type="KEGG" id="vha:VIBHAR_05091"/>
<keyword evidence="6 8" id="KW-1133">Transmembrane helix</keyword>
<keyword evidence="3 8" id="KW-0813">Transport</keyword>
<proteinExistence type="inferred from homology"/>
<organism evidence="9 10">
    <name type="scientific">Vibrio campbellii (strain ATCC BAA-1116)</name>
    <dbReference type="NCBI Taxonomy" id="2902295"/>
    <lineage>
        <taxon>Bacteria</taxon>
        <taxon>Pseudomonadati</taxon>
        <taxon>Pseudomonadota</taxon>
        <taxon>Gammaproteobacteria</taxon>
        <taxon>Vibrionales</taxon>
        <taxon>Vibrionaceae</taxon>
        <taxon>Vibrio</taxon>
    </lineage>
</organism>
<evidence type="ECO:0000256" key="8">
    <source>
        <dbReference type="RuleBase" id="RU365092"/>
    </source>
</evidence>
<dbReference type="InterPro" id="IPR003804">
    <property type="entry name" value="Lactate_perm"/>
</dbReference>
<evidence type="ECO:0000256" key="6">
    <source>
        <dbReference type="ARBA" id="ARBA00022989"/>
    </source>
</evidence>
<feature type="transmembrane region" description="Helical" evidence="8">
    <location>
        <begin position="31"/>
        <end position="47"/>
    </location>
</feature>
<dbReference type="PANTHER" id="PTHR30003:SF0">
    <property type="entry name" value="GLYCOLATE PERMEASE GLCA-RELATED"/>
    <property type="match status" value="1"/>
</dbReference>
<evidence type="ECO:0000256" key="7">
    <source>
        <dbReference type="ARBA" id="ARBA00023136"/>
    </source>
</evidence>
<evidence type="ECO:0000256" key="3">
    <source>
        <dbReference type="ARBA" id="ARBA00022448"/>
    </source>
</evidence>
<dbReference type="GO" id="GO:0015129">
    <property type="term" value="F:lactate transmembrane transporter activity"/>
    <property type="evidence" value="ECO:0007669"/>
    <property type="project" value="UniProtKB-UniRule"/>
</dbReference>
<dbReference type="Proteomes" id="UP000008152">
    <property type="component" value="Chromosome II"/>
</dbReference>
<protein>
    <recommendedName>
        <fullName evidence="8">L-lactate permease</fullName>
    </recommendedName>
</protein>
<feature type="transmembrane region" description="Helical" evidence="8">
    <location>
        <begin position="443"/>
        <end position="467"/>
    </location>
</feature>
<dbReference type="GO" id="GO:0005886">
    <property type="term" value="C:plasma membrane"/>
    <property type="evidence" value="ECO:0007669"/>
    <property type="project" value="UniProtKB-SubCell"/>
</dbReference>
<feature type="transmembrane region" description="Helical" evidence="8">
    <location>
        <begin position="479"/>
        <end position="497"/>
    </location>
</feature>